<dbReference type="GO" id="GO:0000155">
    <property type="term" value="F:phosphorelay sensor kinase activity"/>
    <property type="evidence" value="ECO:0007669"/>
    <property type="project" value="UniProtKB-UniRule"/>
</dbReference>
<dbReference type="OrthoDB" id="9811306at2"/>
<dbReference type="InterPro" id="IPR003018">
    <property type="entry name" value="GAF"/>
</dbReference>
<dbReference type="EC" id="2.7.13.3" evidence="8"/>
<dbReference type="SUPFAM" id="SSF55874">
    <property type="entry name" value="ATPase domain of HSP90 chaperone/DNA topoisomerase II/histidine kinase"/>
    <property type="match status" value="1"/>
</dbReference>
<dbReference type="InterPro" id="IPR003594">
    <property type="entry name" value="HATPase_dom"/>
</dbReference>
<keyword evidence="8" id="KW-1003">Cell membrane</keyword>
<gene>
    <name evidence="12" type="ORF">FOKN1_1960</name>
</gene>
<evidence type="ECO:0000256" key="10">
    <source>
        <dbReference type="SAM" id="Phobius"/>
    </source>
</evidence>
<dbReference type="InterPro" id="IPR050482">
    <property type="entry name" value="Sensor_HK_TwoCompSys"/>
</dbReference>
<dbReference type="InterPro" id="IPR036890">
    <property type="entry name" value="HATPase_C_sf"/>
</dbReference>
<keyword evidence="10" id="KW-1133">Transmembrane helix</keyword>
<dbReference type="Gene3D" id="3.30.450.40">
    <property type="match status" value="1"/>
</dbReference>
<dbReference type="AlphaFoldDB" id="A0A1Z4VRT1"/>
<dbReference type="InterPro" id="IPR011712">
    <property type="entry name" value="Sig_transdc_His_kin_sub3_dim/P"/>
</dbReference>
<dbReference type="InterPro" id="IPR005467">
    <property type="entry name" value="His_kinase_dom"/>
</dbReference>
<dbReference type="GO" id="GO:0046983">
    <property type="term" value="F:protein dimerization activity"/>
    <property type="evidence" value="ECO:0007669"/>
    <property type="project" value="UniProtKB-UniRule"/>
</dbReference>
<dbReference type="PANTHER" id="PTHR24421:SF10">
    <property type="entry name" value="NITRATE_NITRITE SENSOR PROTEIN NARQ"/>
    <property type="match status" value="1"/>
</dbReference>
<dbReference type="InterPro" id="IPR016380">
    <property type="entry name" value="Sig_transdc_His_kin_NarX/NarQ"/>
</dbReference>
<accession>A0A1Z4VRT1</accession>
<dbReference type="PANTHER" id="PTHR24421">
    <property type="entry name" value="NITRATE/NITRITE SENSOR PROTEIN NARX-RELATED"/>
    <property type="match status" value="1"/>
</dbReference>
<keyword evidence="10" id="KW-0812">Transmembrane</keyword>
<dbReference type="InterPro" id="IPR029016">
    <property type="entry name" value="GAF-like_dom_sf"/>
</dbReference>
<dbReference type="KEGG" id="ttc:FOKN1_1960"/>
<dbReference type="Proteomes" id="UP000218765">
    <property type="component" value="Chromosome"/>
</dbReference>
<feature type="region of interest" description="Disordered" evidence="9">
    <location>
        <begin position="1"/>
        <end position="26"/>
    </location>
</feature>
<keyword evidence="13" id="KW-1185">Reference proteome</keyword>
<dbReference type="Pfam" id="PF07730">
    <property type="entry name" value="HisKA_3"/>
    <property type="match status" value="1"/>
</dbReference>
<keyword evidence="8" id="KW-0997">Cell inner membrane</keyword>
<dbReference type="GO" id="GO:0005886">
    <property type="term" value="C:plasma membrane"/>
    <property type="evidence" value="ECO:0007669"/>
    <property type="project" value="UniProtKB-SubCell"/>
</dbReference>
<evidence type="ECO:0000256" key="9">
    <source>
        <dbReference type="SAM" id="MobiDB-lite"/>
    </source>
</evidence>
<proteinExistence type="predicted"/>
<feature type="compositionally biased region" description="Basic and acidic residues" evidence="9">
    <location>
        <begin position="9"/>
        <end position="19"/>
    </location>
</feature>
<evidence type="ECO:0000313" key="12">
    <source>
        <dbReference type="EMBL" id="BAZ94340.1"/>
    </source>
</evidence>
<evidence type="ECO:0000256" key="2">
    <source>
        <dbReference type="ARBA" id="ARBA00022553"/>
    </source>
</evidence>
<dbReference type="Pfam" id="PF13185">
    <property type="entry name" value="GAF_2"/>
    <property type="match status" value="1"/>
</dbReference>
<evidence type="ECO:0000256" key="1">
    <source>
        <dbReference type="ARBA" id="ARBA00000085"/>
    </source>
</evidence>
<evidence type="ECO:0000256" key="5">
    <source>
        <dbReference type="ARBA" id="ARBA00022777"/>
    </source>
</evidence>
<comment type="catalytic activity">
    <reaction evidence="1 8">
        <text>ATP + protein L-histidine = ADP + protein N-phospho-L-histidine.</text>
        <dbReference type="EC" id="2.7.13.3"/>
    </reaction>
</comment>
<feature type="transmembrane region" description="Helical" evidence="10">
    <location>
        <begin position="36"/>
        <end position="56"/>
    </location>
</feature>
<protein>
    <recommendedName>
        <fullName evidence="8">Sensor protein</fullName>
        <ecNumber evidence="8">2.7.13.3</ecNumber>
    </recommendedName>
</protein>
<evidence type="ECO:0000256" key="7">
    <source>
        <dbReference type="ARBA" id="ARBA00023012"/>
    </source>
</evidence>
<dbReference type="Pfam" id="PF02518">
    <property type="entry name" value="HATPase_c"/>
    <property type="match status" value="1"/>
</dbReference>
<reference evidence="12 13" key="1">
    <citation type="submission" date="2017-05" db="EMBL/GenBank/DDBJ databases">
        <title>Thiocyanate degradation by Thiohalobacter thiocyanaticus FOKN1.</title>
        <authorList>
            <person name="Oshiki M."/>
            <person name="Fukushima T."/>
            <person name="Kawano S."/>
            <person name="Nakagawa J."/>
        </authorList>
    </citation>
    <scope>NUCLEOTIDE SEQUENCE [LARGE SCALE GENOMIC DNA]</scope>
    <source>
        <strain evidence="12 13">FOKN1</strain>
    </source>
</reference>
<keyword evidence="4 8" id="KW-0547">Nucleotide-binding</keyword>
<dbReference type="EMBL" id="AP018052">
    <property type="protein sequence ID" value="BAZ94340.1"/>
    <property type="molecule type" value="Genomic_DNA"/>
</dbReference>
<dbReference type="PROSITE" id="PS50109">
    <property type="entry name" value="HIS_KIN"/>
    <property type="match status" value="1"/>
</dbReference>
<comment type="subcellular location">
    <subcellularLocation>
        <location evidence="8">Cell inner membrane</location>
    </subcellularLocation>
</comment>
<feature type="transmembrane region" description="Helical" evidence="10">
    <location>
        <begin position="62"/>
        <end position="85"/>
    </location>
</feature>
<keyword evidence="7 8" id="KW-0902">Two-component regulatory system</keyword>
<dbReference type="PIRSF" id="PIRSF003167">
    <property type="entry name" value="STHK_NarX/NarQ"/>
    <property type="match status" value="1"/>
</dbReference>
<evidence type="ECO:0000256" key="6">
    <source>
        <dbReference type="ARBA" id="ARBA00022840"/>
    </source>
</evidence>
<organism evidence="12 13">
    <name type="scientific">Thiohalobacter thiocyanaticus</name>
    <dbReference type="NCBI Taxonomy" id="585455"/>
    <lineage>
        <taxon>Bacteria</taxon>
        <taxon>Pseudomonadati</taxon>
        <taxon>Pseudomonadota</taxon>
        <taxon>Gammaproteobacteria</taxon>
        <taxon>Thiohalobacterales</taxon>
        <taxon>Thiohalobacteraceae</taxon>
        <taxon>Thiohalobacter</taxon>
    </lineage>
</organism>
<dbReference type="Gene3D" id="1.20.5.1930">
    <property type="match status" value="1"/>
</dbReference>
<evidence type="ECO:0000256" key="8">
    <source>
        <dbReference type="PIRNR" id="PIRNR003167"/>
    </source>
</evidence>
<keyword evidence="8 10" id="KW-0472">Membrane</keyword>
<feature type="domain" description="Histidine kinase" evidence="11">
    <location>
        <begin position="331"/>
        <end position="530"/>
    </location>
</feature>
<sequence length="548" mass="61876">MSQESLEQTETRRQREPHAETSGGGISLRNRVLNPLLMPMLGLGLTFLLSLAHLWLAEPGSGFYILQTLLAVLGLVLVITGIILIRHELLQPLQEIRSWATMMLNNQLSSRIPVPTQGLFTDLMHDINQLSDRFQSLELDMETQVRKQTRHIKQKTRSLEILYDVAASINSSRDLDDLLTRFLHTLKEVVQARAATVRLQGKDNQMRLVASLGLSEDIVRKEQYLPSDRCLCGQAATEGSVQMHTSLRTCNRLVGSDFFDNQEIEMIAVPLQYRGRTLGVYNLFVDKSNKLDNGVDRELLVSIGRHLGMAIEKAGVDEEANRLSIIEERTRIAHELHDSLAQTLASLRFQVRVLDETLHQGDESALWAELERIENSLDEAYTELRGLIDHFSAPIDRRGLIPAVEKVIQRFRNESDIQIFLQQEWGNRELPDDMEIQVLRIIQEALANVRKHSQAHVVRVLMRGDAVGNYTVLIEDDGVGMARPNKSGGPGEHVGLSIMEERAQRLGGRIRIESEQGEGTRIQVMFKAPPSTQVNLQEVNIPVENISR</sequence>
<dbReference type="CDD" id="cd16917">
    <property type="entry name" value="HATPase_UhpB-NarQ-NarX-like"/>
    <property type="match status" value="1"/>
</dbReference>
<name>A0A1Z4VRT1_9GAMM</name>
<evidence type="ECO:0000256" key="4">
    <source>
        <dbReference type="ARBA" id="ARBA00022741"/>
    </source>
</evidence>
<dbReference type="SMART" id="SM00387">
    <property type="entry name" value="HATPase_c"/>
    <property type="match status" value="1"/>
</dbReference>
<dbReference type="Gene3D" id="3.30.565.10">
    <property type="entry name" value="Histidine kinase-like ATPase, C-terminal domain"/>
    <property type="match status" value="1"/>
</dbReference>
<keyword evidence="2" id="KW-0597">Phosphoprotein</keyword>
<keyword evidence="5 8" id="KW-0418">Kinase</keyword>
<dbReference type="GO" id="GO:0005524">
    <property type="term" value="F:ATP binding"/>
    <property type="evidence" value="ECO:0007669"/>
    <property type="project" value="UniProtKB-UniRule"/>
</dbReference>
<evidence type="ECO:0000259" key="11">
    <source>
        <dbReference type="PROSITE" id="PS50109"/>
    </source>
</evidence>
<keyword evidence="3 8" id="KW-0808">Transferase</keyword>
<evidence type="ECO:0000256" key="3">
    <source>
        <dbReference type="ARBA" id="ARBA00022679"/>
    </source>
</evidence>
<evidence type="ECO:0000313" key="13">
    <source>
        <dbReference type="Proteomes" id="UP000218765"/>
    </source>
</evidence>
<dbReference type="RefSeq" id="WP_096366440.1">
    <property type="nucleotide sequence ID" value="NZ_AP018052.1"/>
</dbReference>
<dbReference type="SUPFAM" id="SSF55781">
    <property type="entry name" value="GAF domain-like"/>
    <property type="match status" value="1"/>
</dbReference>
<keyword evidence="6 8" id="KW-0067">ATP-binding</keyword>